<dbReference type="Gene3D" id="3.40.605.10">
    <property type="entry name" value="Aldehyde Dehydrogenase, Chain A, domain 1"/>
    <property type="match status" value="1"/>
</dbReference>
<dbReference type="Pfam" id="PF00171">
    <property type="entry name" value="Aldedh"/>
    <property type="match status" value="1"/>
</dbReference>
<proteinExistence type="predicted"/>
<dbReference type="PANTHER" id="PTHR11699">
    <property type="entry name" value="ALDEHYDE DEHYDROGENASE-RELATED"/>
    <property type="match status" value="1"/>
</dbReference>
<dbReference type="EMBL" id="JBHTLS010000063">
    <property type="protein sequence ID" value="MFD1104108.1"/>
    <property type="molecule type" value="Genomic_DNA"/>
</dbReference>
<dbReference type="Proteomes" id="UP001597203">
    <property type="component" value="Unassembled WGS sequence"/>
</dbReference>
<keyword evidence="5" id="KW-1185">Reference proteome</keyword>
<gene>
    <name evidence="4" type="ORF">ACFQ24_04265</name>
</gene>
<keyword evidence="1" id="KW-0560">Oxidoreductase</keyword>
<dbReference type="InterPro" id="IPR016162">
    <property type="entry name" value="Ald_DH_N"/>
</dbReference>
<evidence type="ECO:0000313" key="5">
    <source>
        <dbReference type="Proteomes" id="UP001597203"/>
    </source>
</evidence>
<dbReference type="InterPro" id="IPR016161">
    <property type="entry name" value="Ald_DH/histidinol_DH"/>
</dbReference>
<accession>A0ABW3NXV4</accession>
<protein>
    <submittedName>
        <fullName evidence="4">Aldehyde dehydrogenase family protein</fullName>
    </submittedName>
</protein>
<name>A0ABW3NXV4_9SPHN</name>
<dbReference type="InterPro" id="IPR015590">
    <property type="entry name" value="Aldehyde_DH_dom"/>
</dbReference>
<evidence type="ECO:0000256" key="2">
    <source>
        <dbReference type="SAM" id="Coils"/>
    </source>
</evidence>
<evidence type="ECO:0000313" key="4">
    <source>
        <dbReference type="EMBL" id="MFD1104108.1"/>
    </source>
</evidence>
<reference evidence="5" key="1">
    <citation type="journal article" date="2019" name="Int. J. Syst. Evol. Microbiol.">
        <title>The Global Catalogue of Microorganisms (GCM) 10K type strain sequencing project: providing services to taxonomists for standard genome sequencing and annotation.</title>
        <authorList>
            <consortium name="The Broad Institute Genomics Platform"/>
            <consortium name="The Broad Institute Genome Sequencing Center for Infectious Disease"/>
            <person name="Wu L."/>
            <person name="Ma J."/>
        </authorList>
    </citation>
    <scope>NUCLEOTIDE SEQUENCE [LARGE SCALE GENOMIC DNA]</scope>
    <source>
        <strain evidence="5">CCUG 54329</strain>
    </source>
</reference>
<organism evidence="4 5">
    <name type="scientific">Sphingobium olei</name>
    <dbReference type="NCBI Taxonomy" id="420955"/>
    <lineage>
        <taxon>Bacteria</taxon>
        <taxon>Pseudomonadati</taxon>
        <taxon>Pseudomonadota</taxon>
        <taxon>Alphaproteobacteria</taxon>
        <taxon>Sphingomonadales</taxon>
        <taxon>Sphingomonadaceae</taxon>
        <taxon>Sphingobium</taxon>
    </lineage>
</organism>
<dbReference type="RefSeq" id="WP_380909239.1">
    <property type="nucleotide sequence ID" value="NZ_JBHTLS010000063.1"/>
</dbReference>
<evidence type="ECO:0000256" key="1">
    <source>
        <dbReference type="ARBA" id="ARBA00023002"/>
    </source>
</evidence>
<keyword evidence="2" id="KW-0175">Coiled coil</keyword>
<feature type="coiled-coil region" evidence="2">
    <location>
        <begin position="80"/>
        <end position="107"/>
    </location>
</feature>
<sequence length="210" mass="22501">MPDASNFAERDEAVKLANSGLGLLIDGEIRESEEGVTIDIVDPSTSEKIVELPGAGESDVDAAVKAAKSSLEGEWGRFTAKDCERVLRELAILVDEHKEQLALLEALDAGKPIGMARAVDIPLAIDNLEYYSGWPTKIFGQTIPAGGPDMLVYSRYEPAGVSGQIIPWNFPIFDATGRIAMSLAAGCPIVCGFRGHRAHHSDLMARGLPI</sequence>
<dbReference type="SUPFAM" id="SSF53720">
    <property type="entry name" value="ALDH-like"/>
    <property type="match status" value="1"/>
</dbReference>
<comment type="caution">
    <text evidence="4">The sequence shown here is derived from an EMBL/GenBank/DDBJ whole genome shotgun (WGS) entry which is preliminary data.</text>
</comment>
<feature type="domain" description="Aldehyde dehydrogenase" evidence="3">
    <location>
        <begin position="32"/>
        <end position="191"/>
    </location>
</feature>
<evidence type="ECO:0000259" key="3">
    <source>
        <dbReference type="Pfam" id="PF00171"/>
    </source>
</evidence>